<name>A0A656HDJ2_THINJ</name>
<accession>A0A656HDJ2</accession>
<dbReference type="Proteomes" id="UP000005317">
    <property type="component" value="Unassembled WGS sequence"/>
</dbReference>
<dbReference type="Pfam" id="PF16095">
    <property type="entry name" value="COR-A"/>
    <property type="match status" value="1"/>
</dbReference>
<dbReference type="SUPFAM" id="SSF52540">
    <property type="entry name" value="P-loop containing nucleoside triphosphate hydrolases"/>
    <property type="match status" value="1"/>
</dbReference>
<sequence length="793" mass="88474" precursor="true">MKVPKQNAALRASAHAATLGADTHAVSAVSAATCAAGVAGKAASVYTYTEVVVSATAVERAVHDASAIAVTSVTDACSANKYSAAVDYKLISQINALTPKWWYSQPLWECAESDADKFKLAEINQHWFDFTQQLRNLDLDFIANDLNDLWESKPLSNHAKNYLEAFSYGELNDPAILRRLILEGETAEHIHAVRVLLLGPGGAGKSSLADRLQGRPLVEQDKKLTVGVDYLNHQSLNLYKIFGYLRQEYKPLDLYLWDFGGQTIFHGLHRAFLHENCVYVLVVDSRHEQAPDEWLYQIREITKGRAVTTLLVTNWYEKCETRQNEVRLRREFPDLLDEGSFFYFSCHESDAPGFKDFVQALEKACLDSQRMVLKETLDVNEALQQQYQDDVFLESADLEDIIEQVTRRPESVETLPNKLEQLGFLVRVDSDDQHYCLKPAWAVDNAYAVLYSPLLREAKGVLKLKTLQREFKGQIATQHMTHLVEFLQMRSLCRKLTSDDGYFFPDAAPADELPEASELLGDKAQGLAIRFDLPYLPLGFHAALVHRLFVPGGISSTADIWRQGFILRKNHSRAVVHYLTRKSVVELALAGDWQDFAGLLNTVLVNLKAVLLEGKGIREEQIVPSVVLDQQVFSVHSAERLVGVLGQINNRPQLVEEIKAMAAGKVTNYYDSTHNEGDGQYVTHSHDVEMNQFLDKSENTITTDQRQQIAVIVDELLKQAGSLPAKEIIAVGQVKEALEDKGGKPESRKLLGSVWNGLKDVLGVTKTTTDIAKFAMEHQAGIVGAITTAVALL</sequence>
<keyword evidence="4" id="KW-1185">Reference proteome</keyword>
<evidence type="ECO:0000313" key="4">
    <source>
        <dbReference type="Proteomes" id="UP000005317"/>
    </source>
</evidence>
<dbReference type="Pfam" id="PF08477">
    <property type="entry name" value="Roc"/>
    <property type="match status" value="1"/>
</dbReference>
<reference evidence="4" key="1">
    <citation type="journal article" date="2011" name="Stand. Genomic Sci.">
        <title>Genome sequence of the filamentous, gliding Thiothrix nivea neotype strain (JP2(T)).</title>
        <authorList>
            <person name="Lapidus A."/>
            <person name="Nolan M."/>
            <person name="Lucas S."/>
            <person name="Glavina Del Rio T."/>
            <person name="Tice H."/>
            <person name="Cheng J.F."/>
            <person name="Tapia R."/>
            <person name="Han C."/>
            <person name="Goodwin L."/>
            <person name="Pitluck S."/>
            <person name="Liolios K."/>
            <person name="Pagani I."/>
            <person name="Ivanova N."/>
            <person name="Huntemann M."/>
            <person name="Mavromatis K."/>
            <person name="Mikhailova N."/>
            <person name="Pati A."/>
            <person name="Chen A."/>
            <person name="Palaniappan K."/>
            <person name="Land M."/>
            <person name="Brambilla E.M."/>
            <person name="Rohde M."/>
            <person name="Abt B."/>
            <person name="Verbarg S."/>
            <person name="Goker M."/>
            <person name="Bristow J."/>
            <person name="Eisen J.A."/>
            <person name="Markowitz V."/>
            <person name="Hugenholtz P."/>
            <person name="Kyrpides N.C."/>
            <person name="Klenk H.P."/>
            <person name="Woyke T."/>
        </authorList>
    </citation>
    <scope>NUCLEOTIDE SEQUENCE [LARGE SCALE GENOMIC DNA]</scope>
    <source>
        <strain evidence="4">ATCC 35100 / DSM 5205 / JP2</strain>
    </source>
</reference>
<evidence type="ECO:0000259" key="2">
    <source>
        <dbReference type="Pfam" id="PF16095"/>
    </source>
</evidence>
<dbReference type="Gene3D" id="3.40.50.300">
    <property type="entry name" value="P-loop containing nucleotide triphosphate hydrolases"/>
    <property type="match status" value="1"/>
</dbReference>
<protein>
    <recommendedName>
        <fullName evidence="2">COR domain-containing protein</fullName>
    </recommendedName>
</protein>
<gene>
    <name evidence="3" type="ORF">Thini_0458</name>
</gene>
<evidence type="ECO:0000313" key="3">
    <source>
        <dbReference type="EMBL" id="EIJ33105.1"/>
    </source>
</evidence>
<keyword evidence="1" id="KW-0677">Repeat</keyword>
<organism evidence="3 4">
    <name type="scientific">Thiothrix nivea (strain ATCC 35100 / DSM 5205 / JP2)</name>
    <dbReference type="NCBI Taxonomy" id="870187"/>
    <lineage>
        <taxon>Bacteria</taxon>
        <taxon>Pseudomonadati</taxon>
        <taxon>Pseudomonadota</taxon>
        <taxon>Gammaproteobacteria</taxon>
        <taxon>Thiotrichales</taxon>
        <taxon>Thiotrichaceae</taxon>
        <taxon>Thiothrix</taxon>
    </lineage>
</organism>
<dbReference type="EMBL" id="JH651384">
    <property type="protein sequence ID" value="EIJ33105.1"/>
    <property type="molecule type" value="Genomic_DNA"/>
</dbReference>
<proteinExistence type="predicted"/>
<dbReference type="InterPro" id="IPR027417">
    <property type="entry name" value="P-loop_NTPase"/>
</dbReference>
<feature type="domain" description="COR" evidence="2">
    <location>
        <begin position="377"/>
        <end position="503"/>
    </location>
</feature>
<evidence type="ECO:0000256" key="1">
    <source>
        <dbReference type="ARBA" id="ARBA00022737"/>
    </source>
</evidence>
<dbReference type="InterPro" id="IPR032171">
    <property type="entry name" value="COR-A"/>
</dbReference>
<dbReference type="AlphaFoldDB" id="A0A656HDJ2"/>